<gene>
    <name evidence="12" type="ORF">CPRI1469_LOCUS5137</name>
</gene>
<dbReference type="InterPro" id="IPR020578">
    <property type="entry name" value="Aminotrans_V_PyrdxlP_BS"/>
</dbReference>
<feature type="binding site" evidence="7">
    <location>
        <position position="402"/>
    </location>
    <ligand>
        <name>substrate</name>
    </ligand>
</feature>
<dbReference type="EC" id="2.6.1.44" evidence="3"/>
<reference evidence="12" key="1">
    <citation type="submission" date="2021-01" db="EMBL/GenBank/DDBJ databases">
        <authorList>
            <person name="Corre E."/>
            <person name="Pelletier E."/>
            <person name="Niang G."/>
            <person name="Scheremetjew M."/>
            <person name="Finn R."/>
            <person name="Kale V."/>
            <person name="Holt S."/>
            <person name="Cochrane G."/>
            <person name="Meng A."/>
            <person name="Brown T."/>
            <person name="Cohen L."/>
        </authorList>
    </citation>
    <scope>NUCLEOTIDE SEQUENCE</scope>
    <source>
        <strain evidence="12">CCMP1205</strain>
    </source>
</reference>
<keyword evidence="4" id="KW-0032">Aminotransferase</keyword>
<comment type="cofactor">
    <cofactor evidence="1 8 10">
        <name>pyridoxal 5'-phosphate</name>
        <dbReference type="ChEBI" id="CHEBI:597326"/>
    </cofactor>
</comment>
<dbReference type="SUPFAM" id="SSF53383">
    <property type="entry name" value="PLP-dependent transferases"/>
    <property type="match status" value="1"/>
</dbReference>
<dbReference type="GO" id="GO:0019265">
    <property type="term" value="P:glycine biosynthetic process, by transamination of glyoxylate"/>
    <property type="evidence" value="ECO:0007669"/>
    <property type="project" value="TreeGrafter"/>
</dbReference>
<dbReference type="Gene3D" id="3.40.640.10">
    <property type="entry name" value="Type I PLP-dependent aspartate aminotransferase-like (Major domain)"/>
    <property type="match status" value="1"/>
</dbReference>
<dbReference type="PANTHER" id="PTHR21152">
    <property type="entry name" value="AMINOTRANSFERASE CLASS V"/>
    <property type="match status" value="1"/>
</dbReference>
<evidence type="ECO:0000256" key="9">
    <source>
        <dbReference type="RuleBase" id="RU004075"/>
    </source>
</evidence>
<evidence type="ECO:0000256" key="4">
    <source>
        <dbReference type="ARBA" id="ARBA00022576"/>
    </source>
</evidence>
<dbReference type="GO" id="GO:0005777">
    <property type="term" value="C:peroxisome"/>
    <property type="evidence" value="ECO:0007669"/>
    <property type="project" value="TreeGrafter"/>
</dbReference>
<dbReference type="PROSITE" id="PS00595">
    <property type="entry name" value="AA_TRANSFER_CLASS_5"/>
    <property type="match status" value="1"/>
</dbReference>
<feature type="domain" description="Aminotransferase class V" evidence="11">
    <location>
        <begin position="90"/>
        <end position="408"/>
    </location>
</feature>
<feature type="modified residue" description="N6-(pyridoxal phosphate)lysine" evidence="8">
    <location>
        <position position="251"/>
    </location>
</feature>
<evidence type="ECO:0000256" key="7">
    <source>
        <dbReference type="PIRSR" id="PIRSR000524-1"/>
    </source>
</evidence>
<evidence type="ECO:0000256" key="8">
    <source>
        <dbReference type="PIRSR" id="PIRSR000524-50"/>
    </source>
</evidence>
<dbReference type="EMBL" id="HBHL01007867">
    <property type="protein sequence ID" value="CAD9716281.1"/>
    <property type="molecule type" value="Transcribed_RNA"/>
</dbReference>
<keyword evidence="5" id="KW-0808">Transferase</keyword>
<dbReference type="InterPro" id="IPR015422">
    <property type="entry name" value="PyrdxlP-dep_Trfase_small"/>
</dbReference>
<dbReference type="InterPro" id="IPR000192">
    <property type="entry name" value="Aminotrans_V_dom"/>
</dbReference>
<dbReference type="Pfam" id="PF00266">
    <property type="entry name" value="Aminotran_5"/>
    <property type="match status" value="1"/>
</dbReference>
<evidence type="ECO:0000256" key="3">
    <source>
        <dbReference type="ARBA" id="ARBA00013049"/>
    </source>
</evidence>
<evidence type="ECO:0000256" key="5">
    <source>
        <dbReference type="ARBA" id="ARBA00022679"/>
    </source>
</evidence>
<dbReference type="Gene3D" id="3.90.1150.10">
    <property type="entry name" value="Aspartate Aminotransferase, domain 1"/>
    <property type="match status" value="1"/>
</dbReference>
<proteinExistence type="inferred from homology"/>
<dbReference type="FunFam" id="3.40.640.10:FF:000027">
    <property type="entry name" value="Serine--pyruvate aminotransferase, mitochondrial"/>
    <property type="match status" value="1"/>
</dbReference>
<dbReference type="GO" id="GO:0008453">
    <property type="term" value="F:alanine-glyoxylate transaminase activity"/>
    <property type="evidence" value="ECO:0007669"/>
    <property type="project" value="UniProtKB-EC"/>
</dbReference>
<dbReference type="PIRSF" id="PIRSF000524">
    <property type="entry name" value="SPT"/>
    <property type="match status" value="1"/>
</dbReference>
<evidence type="ECO:0000256" key="2">
    <source>
        <dbReference type="ARBA" id="ARBA00009236"/>
    </source>
</evidence>
<dbReference type="InterPro" id="IPR015421">
    <property type="entry name" value="PyrdxlP-dep_Trfase_major"/>
</dbReference>
<keyword evidence="6 8" id="KW-0663">Pyridoxal phosphate</keyword>
<evidence type="ECO:0000259" key="11">
    <source>
        <dbReference type="Pfam" id="PF00266"/>
    </source>
</evidence>
<evidence type="ECO:0000313" key="12">
    <source>
        <dbReference type="EMBL" id="CAD9716281.1"/>
    </source>
</evidence>
<sequence>MVTMTMANAAARATNNLRSKLLTQAAAASYSSSAASSAMAAEVVIDAPVSDANKLDKCHFEIPEPLMMGPGPSNPYPRANDAMSKALLGHMHAPMFPLMDEIQTGLKYILQTENKATFGLSASGGAAMDAAVSNLLEPGEKAVVSVSGIWGERFTEKCLRHGAEVVQLRKEAGLTPSYEEIAKVLEEEKPAVLFLCHGESSSGTKQNLDGVGELCKKNGTLLVVDTVCTLVGEPFFTDAWGIDLVYSGAQKCIGCPPGLSPMTYSERAMEKVMSRKTKPDIFSFDVTEVGKQWGFNGDKRPYHHTPPINIMFAMREALQIVSEEGLQNSWNRHLNAHYQLWEGLDKLGLKPFVKDPADRLSTVNCIEIPEGLDAGRVIANAYDKFNLEISGGLGGTAGKVFRIGLMGYNCTPRNVESVITAFEDGLKEQKFL</sequence>
<dbReference type="GO" id="GO:0004760">
    <property type="term" value="F:L-serine-pyruvate transaminase activity"/>
    <property type="evidence" value="ECO:0007669"/>
    <property type="project" value="TreeGrafter"/>
</dbReference>
<evidence type="ECO:0000256" key="1">
    <source>
        <dbReference type="ARBA" id="ARBA00001933"/>
    </source>
</evidence>
<organism evidence="12">
    <name type="scientific">Chloropicon primus</name>
    <dbReference type="NCBI Taxonomy" id="1764295"/>
    <lineage>
        <taxon>Eukaryota</taxon>
        <taxon>Viridiplantae</taxon>
        <taxon>Chlorophyta</taxon>
        <taxon>Chloropicophyceae</taxon>
        <taxon>Chloropicales</taxon>
        <taxon>Chloropicaceae</taxon>
        <taxon>Chloropicon</taxon>
    </lineage>
</organism>
<protein>
    <recommendedName>
        <fullName evidence="3">alanine--glyoxylate transaminase</fullName>
        <ecNumber evidence="3">2.6.1.44</ecNumber>
    </recommendedName>
</protein>
<evidence type="ECO:0000256" key="10">
    <source>
        <dbReference type="RuleBase" id="RU004504"/>
    </source>
</evidence>
<dbReference type="InterPro" id="IPR024169">
    <property type="entry name" value="SP_NH2Trfase/AEP_transaminase"/>
</dbReference>
<name>A0A7S2T2Y9_9CHLO</name>
<dbReference type="InterPro" id="IPR015424">
    <property type="entry name" value="PyrdxlP-dep_Trfase"/>
</dbReference>
<evidence type="ECO:0000256" key="6">
    <source>
        <dbReference type="ARBA" id="ARBA00022898"/>
    </source>
</evidence>
<comment type="similarity">
    <text evidence="2 9">Belongs to the class-V pyridoxal-phosphate-dependent aminotransferase family.</text>
</comment>
<dbReference type="AlphaFoldDB" id="A0A7S2T2Y9"/>
<accession>A0A7S2T2Y9</accession>
<dbReference type="PANTHER" id="PTHR21152:SF40">
    <property type="entry name" value="ALANINE--GLYOXYLATE AMINOTRANSFERASE"/>
    <property type="match status" value="1"/>
</dbReference>